<evidence type="ECO:0000313" key="2">
    <source>
        <dbReference type="EMBL" id="PAA46377.1"/>
    </source>
</evidence>
<feature type="region of interest" description="Disordered" evidence="1">
    <location>
        <begin position="11"/>
        <end position="132"/>
    </location>
</feature>
<gene>
    <name evidence="2" type="ORF">BOX15_Mlig022844g3</name>
</gene>
<feature type="compositionally biased region" description="Polar residues" evidence="1">
    <location>
        <begin position="102"/>
        <end position="131"/>
    </location>
</feature>
<sequence>MYVQAPVMHQHPGQLPMPHHLPPPPHHRMPPPPPQFFQPPPPTAANNAMLHPDSPCSSGASSQPSPTRTPPLMAGTSFYLPMPIFQQQQQQQQQQQTQQTTVESGYASQPGSLPNSPVSSANIEQQQQQSAVPLADQLNAAGLLMQPPVQQLMLPSFGPLPMQFAAAAAAAAAAASGCAGGPQFPPASLPLPPPPHLPHQLLLPPPPPPPVSSTAASCSPAQAAAAAAAFLQQQQQQQHQLMGCPVFEQDLPDSCRLHTAAAFRAYNFGSHVPPFDIVKWYSEKPPFILDGRTACLYKMREIDRKLPANLVLSADAEYNTVLAEYYILRNMFGPEYSLHDNVFIKLNRSKEGDLAKFIHIFFRERQDAEIYMANAHKFGALTPAWSNPRSFSKNNVYITSVPYYLLSKESLCAYVREFVLGRGPGAADPIKRARVDAEKRSAQVEFHRSEDANALIAYFYQHIPEANARPAFDNAKEQKSSDSAEKN</sequence>
<evidence type="ECO:0000256" key="1">
    <source>
        <dbReference type="SAM" id="MobiDB-lite"/>
    </source>
</evidence>
<keyword evidence="3" id="KW-1185">Reference proteome</keyword>
<reference evidence="2 3" key="1">
    <citation type="submission" date="2017-06" db="EMBL/GenBank/DDBJ databases">
        <title>A platform for efficient transgenesis in Macrostomum lignano, a flatworm model organism for stem cell research.</title>
        <authorList>
            <person name="Berezikov E."/>
        </authorList>
    </citation>
    <scope>NUCLEOTIDE SEQUENCE [LARGE SCALE GENOMIC DNA]</scope>
    <source>
        <strain evidence="2">DV1</strain>
        <tissue evidence="2">Whole organism</tissue>
    </source>
</reference>
<accession>A0A267DCF7</accession>
<dbReference type="AlphaFoldDB" id="A0A267DCF7"/>
<feature type="compositionally biased region" description="Low complexity" evidence="1">
    <location>
        <begin position="86"/>
        <end position="101"/>
    </location>
</feature>
<protein>
    <submittedName>
        <fullName evidence="2">Uncharacterized protein</fullName>
    </submittedName>
</protein>
<proteinExistence type="predicted"/>
<dbReference type="Proteomes" id="UP000215902">
    <property type="component" value="Unassembled WGS sequence"/>
</dbReference>
<dbReference type="EMBL" id="NIVC01004891">
    <property type="protein sequence ID" value="PAA46377.1"/>
    <property type="molecule type" value="Genomic_DNA"/>
</dbReference>
<comment type="caution">
    <text evidence="2">The sequence shown here is derived from an EMBL/GenBank/DDBJ whole genome shotgun (WGS) entry which is preliminary data.</text>
</comment>
<evidence type="ECO:0000313" key="3">
    <source>
        <dbReference type="Proteomes" id="UP000215902"/>
    </source>
</evidence>
<organism evidence="2 3">
    <name type="scientific">Macrostomum lignano</name>
    <dbReference type="NCBI Taxonomy" id="282301"/>
    <lineage>
        <taxon>Eukaryota</taxon>
        <taxon>Metazoa</taxon>
        <taxon>Spiralia</taxon>
        <taxon>Lophotrochozoa</taxon>
        <taxon>Platyhelminthes</taxon>
        <taxon>Rhabditophora</taxon>
        <taxon>Macrostomorpha</taxon>
        <taxon>Macrostomida</taxon>
        <taxon>Macrostomidae</taxon>
        <taxon>Macrostomum</taxon>
    </lineage>
</organism>
<name>A0A267DCF7_9PLAT</name>
<feature type="compositionally biased region" description="Low complexity" evidence="1">
    <location>
        <begin position="52"/>
        <end position="66"/>
    </location>
</feature>
<feature type="compositionally biased region" description="Pro residues" evidence="1">
    <location>
        <begin position="19"/>
        <end position="43"/>
    </location>
</feature>